<dbReference type="InterPro" id="IPR018060">
    <property type="entry name" value="HTH_AraC"/>
</dbReference>
<dbReference type="GO" id="GO:0005737">
    <property type="term" value="C:cytoplasm"/>
    <property type="evidence" value="ECO:0007669"/>
    <property type="project" value="UniProtKB-SubCell"/>
</dbReference>
<keyword evidence="2" id="KW-0963">Cytoplasm</keyword>
<dbReference type="GO" id="GO:0003700">
    <property type="term" value="F:DNA-binding transcription factor activity"/>
    <property type="evidence" value="ECO:0007669"/>
    <property type="project" value="InterPro"/>
</dbReference>
<evidence type="ECO:0000259" key="10">
    <source>
        <dbReference type="PROSITE" id="PS50110"/>
    </source>
</evidence>
<dbReference type="SMART" id="SM00448">
    <property type="entry name" value="REC"/>
    <property type="match status" value="1"/>
</dbReference>
<dbReference type="GO" id="GO:0043565">
    <property type="term" value="F:sequence-specific DNA binding"/>
    <property type="evidence" value="ECO:0007669"/>
    <property type="project" value="InterPro"/>
</dbReference>
<keyword evidence="5" id="KW-0805">Transcription regulation</keyword>
<protein>
    <submittedName>
        <fullName evidence="11">Response regulator</fullName>
    </submittedName>
</protein>
<dbReference type="PRINTS" id="PR00032">
    <property type="entry name" value="HTHARAC"/>
</dbReference>
<evidence type="ECO:0000256" key="2">
    <source>
        <dbReference type="ARBA" id="ARBA00022490"/>
    </source>
</evidence>
<dbReference type="SMART" id="SM00342">
    <property type="entry name" value="HTH_ARAC"/>
    <property type="match status" value="1"/>
</dbReference>
<comment type="subcellular location">
    <subcellularLocation>
        <location evidence="1">Cytoplasm</location>
    </subcellularLocation>
</comment>
<dbReference type="Pfam" id="PF12833">
    <property type="entry name" value="HTH_18"/>
    <property type="match status" value="1"/>
</dbReference>
<keyword evidence="4" id="KW-0902">Two-component regulatory system</keyword>
<keyword evidence="3 8" id="KW-0597">Phosphoprotein</keyword>
<dbReference type="RefSeq" id="WP_311903886.1">
    <property type="nucleotide sequence ID" value="NZ_JARQDV010000003.1"/>
</dbReference>
<dbReference type="PROSITE" id="PS01124">
    <property type="entry name" value="HTH_ARAC_FAMILY_2"/>
    <property type="match status" value="1"/>
</dbReference>
<name>A0AAW8UPC6_ENTCA</name>
<feature type="modified residue" description="4-aspartylphosphate" evidence="8">
    <location>
        <position position="55"/>
    </location>
</feature>
<dbReference type="Pfam" id="PF00072">
    <property type="entry name" value="Response_reg"/>
    <property type="match status" value="1"/>
</dbReference>
<dbReference type="Gene3D" id="1.10.10.60">
    <property type="entry name" value="Homeodomain-like"/>
    <property type="match status" value="2"/>
</dbReference>
<evidence type="ECO:0000256" key="8">
    <source>
        <dbReference type="PROSITE-ProRule" id="PRU00169"/>
    </source>
</evidence>
<dbReference type="PANTHER" id="PTHR42713:SF3">
    <property type="entry name" value="TRANSCRIPTIONAL REGULATORY PROTEIN HPTR"/>
    <property type="match status" value="1"/>
</dbReference>
<evidence type="ECO:0000256" key="6">
    <source>
        <dbReference type="ARBA" id="ARBA00023125"/>
    </source>
</evidence>
<organism evidence="11 12">
    <name type="scientific">Enterococcus casseliflavus</name>
    <name type="common">Enterococcus flavescens</name>
    <dbReference type="NCBI Taxonomy" id="37734"/>
    <lineage>
        <taxon>Bacteria</taxon>
        <taxon>Bacillati</taxon>
        <taxon>Bacillota</taxon>
        <taxon>Bacilli</taxon>
        <taxon>Lactobacillales</taxon>
        <taxon>Enterococcaceae</taxon>
        <taxon>Enterococcus</taxon>
    </lineage>
</organism>
<dbReference type="InterPro" id="IPR001789">
    <property type="entry name" value="Sig_transdc_resp-reg_receiver"/>
</dbReference>
<dbReference type="InterPro" id="IPR020449">
    <property type="entry name" value="Tscrpt_reg_AraC-type_HTH"/>
</dbReference>
<feature type="domain" description="Response regulatory" evidence="10">
    <location>
        <begin position="3"/>
        <end position="120"/>
    </location>
</feature>
<accession>A0AAW8UPC6</accession>
<evidence type="ECO:0000256" key="7">
    <source>
        <dbReference type="ARBA" id="ARBA00023163"/>
    </source>
</evidence>
<keyword evidence="6" id="KW-0238">DNA-binding</keyword>
<dbReference type="InterPro" id="IPR009057">
    <property type="entry name" value="Homeodomain-like_sf"/>
</dbReference>
<dbReference type="PROSITE" id="PS50110">
    <property type="entry name" value="RESPONSE_REGULATORY"/>
    <property type="match status" value="1"/>
</dbReference>
<evidence type="ECO:0000256" key="4">
    <source>
        <dbReference type="ARBA" id="ARBA00023012"/>
    </source>
</evidence>
<dbReference type="EMBL" id="JARQDV010000003">
    <property type="protein sequence ID" value="MDT2964473.1"/>
    <property type="molecule type" value="Genomic_DNA"/>
</dbReference>
<evidence type="ECO:0000313" key="12">
    <source>
        <dbReference type="Proteomes" id="UP001268896"/>
    </source>
</evidence>
<dbReference type="Gene3D" id="3.40.50.2300">
    <property type="match status" value="1"/>
</dbReference>
<dbReference type="Proteomes" id="UP001268896">
    <property type="component" value="Unassembled WGS sequence"/>
</dbReference>
<evidence type="ECO:0000256" key="5">
    <source>
        <dbReference type="ARBA" id="ARBA00023015"/>
    </source>
</evidence>
<gene>
    <name evidence="11" type="ORF">P7I32_07605</name>
</gene>
<evidence type="ECO:0000256" key="1">
    <source>
        <dbReference type="ARBA" id="ARBA00004496"/>
    </source>
</evidence>
<evidence type="ECO:0000313" key="11">
    <source>
        <dbReference type="EMBL" id="MDT2964473.1"/>
    </source>
</evidence>
<keyword evidence="7" id="KW-0804">Transcription</keyword>
<proteinExistence type="predicted"/>
<feature type="domain" description="HTH araC/xylS-type" evidence="9">
    <location>
        <begin position="363"/>
        <end position="461"/>
    </location>
</feature>
<evidence type="ECO:0000256" key="3">
    <source>
        <dbReference type="ARBA" id="ARBA00022553"/>
    </source>
</evidence>
<dbReference type="SUPFAM" id="SSF46689">
    <property type="entry name" value="Homeodomain-like"/>
    <property type="match status" value="1"/>
</dbReference>
<dbReference type="InterPro" id="IPR051552">
    <property type="entry name" value="HptR"/>
</dbReference>
<comment type="caution">
    <text evidence="11">The sequence shown here is derived from an EMBL/GenBank/DDBJ whole genome shotgun (WGS) entry which is preliminary data.</text>
</comment>
<dbReference type="InterPro" id="IPR011006">
    <property type="entry name" value="CheY-like_superfamily"/>
</dbReference>
<dbReference type="CDD" id="cd17536">
    <property type="entry name" value="REC_YesN-like"/>
    <property type="match status" value="1"/>
</dbReference>
<reference evidence="11" key="1">
    <citation type="submission" date="2023-03" db="EMBL/GenBank/DDBJ databases">
        <authorList>
            <person name="Shen W."/>
            <person name="Cai J."/>
        </authorList>
    </citation>
    <scope>NUCLEOTIDE SEQUENCE</scope>
    <source>
        <strain evidence="11">K72-2</strain>
    </source>
</reference>
<sequence>MYRCLIVDDEKISRDGIAQSIDWQNLGIEIVGLAKNGAEGLAMFRETTPEIVLSDIQMPIMDGLALAKKIKTQAPETKIIILSAFGEFSYAQEAIQHGVQNYLLKPIDEKELEEALIKLLQEIQIETKRKHQRQTIDLLFKREIIPLVKNTGIVTVLDAEGFMPTEGEGIEGEIEGNRISILTLTHFTYERIILSGQKGFYSSYRSDGNVVKSYQEARMVMAIALFWSRTNLTYWRVEQQRKKWQQFRFERNNEVNKSSRKLVEALHQSCQSEIQETLTSFFRLLKQFVGLDAEEMKTTCMNLLCKVNEYSNFLAEEEQRRFPEEIMALTTFDQIEEKMHQLFEQLLINYQNLDQQAHLSIIEKIDRIIEQQMAGDLTNQTIAEQVFLSPNYMAATFKELTGRLLSEYITEKRLEKAKELLLTTNLPIVKIAKQVGFSSQSYFTKNFKRFFGVTPKRFKQLHWSKQGVEDEKESNYL</sequence>
<dbReference type="SUPFAM" id="SSF52172">
    <property type="entry name" value="CheY-like"/>
    <property type="match status" value="1"/>
</dbReference>
<dbReference type="GO" id="GO:0000160">
    <property type="term" value="P:phosphorelay signal transduction system"/>
    <property type="evidence" value="ECO:0007669"/>
    <property type="project" value="UniProtKB-KW"/>
</dbReference>
<dbReference type="AlphaFoldDB" id="A0AAW8UPC6"/>
<evidence type="ECO:0000259" key="9">
    <source>
        <dbReference type="PROSITE" id="PS01124"/>
    </source>
</evidence>
<dbReference type="PANTHER" id="PTHR42713">
    <property type="entry name" value="HISTIDINE KINASE-RELATED"/>
    <property type="match status" value="1"/>
</dbReference>